<evidence type="ECO:0000256" key="6">
    <source>
        <dbReference type="ARBA" id="ARBA00022989"/>
    </source>
</evidence>
<keyword evidence="4 10" id="KW-0812">Transmembrane</keyword>
<evidence type="ECO:0000256" key="7">
    <source>
        <dbReference type="ARBA" id="ARBA00023136"/>
    </source>
</evidence>
<keyword evidence="6 10" id="KW-1133">Transmembrane helix</keyword>
<evidence type="ECO:0000256" key="2">
    <source>
        <dbReference type="ARBA" id="ARBA00022475"/>
    </source>
</evidence>
<feature type="transmembrane region" description="Helical" evidence="10">
    <location>
        <begin position="322"/>
        <end position="341"/>
    </location>
</feature>
<dbReference type="GO" id="GO:0005886">
    <property type="term" value="C:plasma membrane"/>
    <property type="evidence" value="ECO:0007669"/>
    <property type="project" value="UniProtKB-SubCell"/>
</dbReference>
<protein>
    <recommendedName>
        <fullName evidence="10">Odorant receptor</fullName>
    </recommendedName>
</protein>
<evidence type="ECO:0000256" key="3">
    <source>
        <dbReference type="ARBA" id="ARBA00022606"/>
    </source>
</evidence>
<evidence type="ECO:0000313" key="12">
    <source>
        <dbReference type="RefSeq" id="XP_011301215.1"/>
    </source>
</evidence>
<sequence>MAPERVYQILKFFGRLSCTWPLEDNPGKWWRIVNELQFLFTIVNVMGLLVPLVAGAHHHRHHVGTAMKALSELTALGDVLFNLILCRVQRHRLRELLMEVSTYTGRIEGAEKEIFHRSVNHYLPFCALVGLSYLQTAIAFSFGPLVMSSILPADTWYPFPIEIFSTLYFLVYIQQVFTIIQTGMCITVDFMVAFLLSYLSARLQTLNIEFRRAHGERELHACIAQHLDFIRFAGELRVAVRFIILKGIVTMALAAIFGAFPIIENEPLPVISQFILMVVAGCLRLYVSAWPADDVREMSEKIAWSSYASPWIKSPRRMRKTISIVVHRAHRPLVIAVHGILPALTLRFYASFLSSTLSYFMTLRAVLRN</sequence>
<comment type="subcellular location">
    <subcellularLocation>
        <location evidence="1 10">Cell membrane</location>
        <topology evidence="1 10">Multi-pass membrane protein</topology>
    </subcellularLocation>
</comment>
<dbReference type="PANTHER" id="PTHR21137">
    <property type="entry name" value="ODORANT RECEPTOR"/>
    <property type="match status" value="1"/>
</dbReference>
<dbReference type="Pfam" id="PF02949">
    <property type="entry name" value="7tm_6"/>
    <property type="match status" value="1"/>
</dbReference>
<dbReference type="OrthoDB" id="6604226at2759"/>
<dbReference type="KEGG" id="fas:105265440"/>
<evidence type="ECO:0000256" key="9">
    <source>
        <dbReference type="ARBA" id="ARBA00023224"/>
    </source>
</evidence>
<keyword evidence="3 10" id="KW-0716">Sensory transduction</keyword>
<keyword evidence="8 10" id="KW-0675">Receptor</keyword>
<reference evidence="12" key="1">
    <citation type="submission" date="2025-08" db="UniProtKB">
        <authorList>
            <consortium name="RefSeq"/>
        </authorList>
    </citation>
    <scope>IDENTIFICATION</scope>
    <source>
        <strain evidence="12">USDA-PBARC FA_bdor</strain>
        <tissue evidence="12">Whole organism</tissue>
    </source>
</reference>
<dbReference type="GeneID" id="105265440"/>
<comment type="similarity">
    <text evidence="10">Belongs to the insect chemoreceptor superfamily. Heteromeric odorant receptor channel (TC 1.A.69) family.</text>
</comment>
<dbReference type="Proteomes" id="UP000694866">
    <property type="component" value="Unplaced"/>
</dbReference>
<evidence type="ECO:0000256" key="4">
    <source>
        <dbReference type="ARBA" id="ARBA00022692"/>
    </source>
</evidence>
<gene>
    <name evidence="12" type="primary">LOC105265440</name>
</gene>
<organism evidence="11 12">
    <name type="scientific">Fopius arisanus</name>
    <dbReference type="NCBI Taxonomy" id="64838"/>
    <lineage>
        <taxon>Eukaryota</taxon>
        <taxon>Metazoa</taxon>
        <taxon>Ecdysozoa</taxon>
        <taxon>Arthropoda</taxon>
        <taxon>Hexapoda</taxon>
        <taxon>Insecta</taxon>
        <taxon>Pterygota</taxon>
        <taxon>Neoptera</taxon>
        <taxon>Endopterygota</taxon>
        <taxon>Hymenoptera</taxon>
        <taxon>Apocrita</taxon>
        <taxon>Ichneumonoidea</taxon>
        <taxon>Braconidae</taxon>
        <taxon>Opiinae</taxon>
        <taxon>Fopius</taxon>
    </lineage>
</organism>
<feature type="transmembrane region" description="Helical" evidence="10">
    <location>
        <begin position="269"/>
        <end position="287"/>
    </location>
</feature>
<name>A0A9R1T1Z7_9HYME</name>
<keyword evidence="2" id="KW-1003">Cell membrane</keyword>
<dbReference type="PANTHER" id="PTHR21137:SF35">
    <property type="entry name" value="ODORANT RECEPTOR 19A-RELATED"/>
    <property type="match status" value="1"/>
</dbReference>
<feature type="transmembrane region" description="Helical" evidence="10">
    <location>
        <begin position="122"/>
        <end position="147"/>
    </location>
</feature>
<feature type="transmembrane region" description="Helical" evidence="10">
    <location>
        <begin position="167"/>
        <end position="196"/>
    </location>
</feature>
<accession>A0A9R1T1Z7</accession>
<keyword evidence="5 10" id="KW-0552">Olfaction</keyword>
<dbReference type="InterPro" id="IPR004117">
    <property type="entry name" value="7tm6_olfct_rcpt"/>
</dbReference>
<comment type="caution">
    <text evidence="10">Lacks conserved residue(s) required for the propagation of feature annotation.</text>
</comment>
<dbReference type="GO" id="GO:0004984">
    <property type="term" value="F:olfactory receptor activity"/>
    <property type="evidence" value="ECO:0007669"/>
    <property type="project" value="InterPro"/>
</dbReference>
<keyword evidence="7 10" id="KW-0472">Membrane</keyword>
<feature type="transmembrane region" description="Helical" evidence="10">
    <location>
        <begin position="238"/>
        <end position="263"/>
    </location>
</feature>
<dbReference type="GO" id="GO:0005549">
    <property type="term" value="F:odorant binding"/>
    <property type="evidence" value="ECO:0007669"/>
    <property type="project" value="InterPro"/>
</dbReference>
<dbReference type="GO" id="GO:0007165">
    <property type="term" value="P:signal transduction"/>
    <property type="evidence" value="ECO:0007669"/>
    <property type="project" value="UniProtKB-KW"/>
</dbReference>
<keyword evidence="9 10" id="KW-0807">Transducer</keyword>
<evidence type="ECO:0000256" key="8">
    <source>
        <dbReference type="ARBA" id="ARBA00023170"/>
    </source>
</evidence>
<dbReference type="RefSeq" id="XP_011301215.1">
    <property type="nucleotide sequence ID" value="XM_011302913.1"/>
</dbReference>
<keyword evidence="11" id="KW-1185">Reference proteome</keyword>
<proteinExistence type="inferred from homology"/>
<evidence type="ECO:0000313" key="11">
    <source>
        <dbReference type="Proteomes" id="UP000694866"/>
    </source>
</evidence>
<evidence type="ECO:0000256" key="10">
    <source>
        <dbReference type="RuleBase" id="RU351113"/>
    </source>
</evidence>
<feature type="transmembrane region" description="Helical" evidence="10">
    <location>
        <begin position="38"/>
        <end position="57"/>
    </location>
</feature>
<evidence type="ECO:0000256" key="5">
    <source>
        <dbReference type="ARBA" id="ARBA00022725"/>
    </source>
</evidence>
<evidence type="ECO:0000256" key="1">
    <source>
        <dbReference type="ARBA" id="ARBA00004651"/>
    </source>
</evidence>
<dbReference type="AlphaFoldDB" id="A0A9R1T1Z7"/>